<organism evidence="1 2">
    <name type="scientific">Mesorhabditis spiculigera</name>
    <dbReference type="NCBI Taxonomy" id="96644"/>
    <lineage>
        <taxon>Eukaryota</taxon>
        <taxon>Metazoa</taxon>
        <taxon>Ecdysozoa</taxon>
        <taxon>Nematoda</taxon>
        <taxon>Chromadorea</taxon>
        <taxon>Rhabditida</taxon>
        <taxon>Rhabditina</taxon>
        <taxon>Rhabditomorpha</taxon>
        <taxon>Rhabditoidea</taxon>
        <taxon>Rhabditidae</taxon>
        <taxon>Mesorhabditinae</taxon>
        <taxon>Mesorhabditis</taxon>
    </lineage>
</organism>
<dbReference type="EMBL" id="CATQJA010002619">
    <property type="protein sequence ID" value="CAJ0573456.1"/>
    <property type="molecule type" value="Genomic_DNA"/>
</dbReference>
<reference evidence="1" key="1">
    <citation type="submission" date="2023-06" db="EMBL/GenBank/DDBJ databases">
        <authorList>
            <person name="Delattre M."/>
        </authorList>
    </citation>
    <scope>NUCLEOTIDE SEQUENCE</scope>
    <source>
        <strain evidence="1">AF72</strain>
    </source>
</reference>
<gene>
    <name evidence="1" type="ORF">MSPICULIGERA_LOCUS11814</name>
</gene>
<accession>A0AA36CRH4</accession>
<proteinExistence type="predicted"/>
<comment type="caution">
    <text evidence="1">The sequence shown here is derived from an EMBL/GenBank/DDBJ whole genome shotgun (WGS) entry which is preliminary data.</text>
</comment>
<feature type="non-terminal residue" evidence="1">
    <location>
        <position position="251"/>
    </location>
</feature>
<name>A0AA36CRH4_9BILA</name>
<dbReference type="Proteomes" id="UP001177023">
    <property type="component" value="Unassembled WGS sequence"/>
</dbReference>
<protein>
    <submittedName>
        <fullName evidence="1">Uncharacterized protein</fullName>
    </submittedName>
</protein>
<evidence type="ECO:0000313" key="1">
    <source>
        <dbReference type="EMBL" id="CAJ0573456.1"/>
    </source>
</evidence>
<keyword evidence="2" id="KW-1185">Reference proteome</keyword>
<evidence type="ECO:0000313" key="2">
    <source>
        <dbReference type="Proteomes" id="UP001177023"/>
    </source>
</evidence>
<dbReference type="AlphaFoldDB" id="A0AA36CRH4"/>
<sequence length="251" mass="28412">MGTSPRLFRRCDDVRDRLLKAARAFVESSPDGIPFDRPEQPLDLEAPQRQIKSGKIQKPHLDEMEAWVKEYLKKVPGPSVITTGEHKKMANDIRAKLDEMSKKYDAAPRRNVLVGPKTAHDSEAFWHDCQPDSCLLVEDRNAVVLIVWSNVPRANVAATKTKVEQNFKWVLEAQTKELYAAGIHIGRALEHRGHKLAHDERVAAAYFVDRGYCGALGTTADSDSDDVIRLFHDNEQDGPGDRLCYNYFLFI</sequence>